<dbReference type="AlphaFoldDB" id="A0A1Z4JKR3"/>
<dbReference type="Proteomes" id="UP000217895">
    <property type="component" value="Chromosome"/>
</dbReference>
<evidence type="ECO:0000256" key="1">
    <source>
        <dbReference type="SAM" id="MobiDB-lite"/>
    </source>
</evidence>
<evidence type="ECO:0008006" key="4">
    <source>
        <dbReference type="Google" id="ProtNLM"/>
    </source>
</evidence>
<protein>
    <recommendedName>
        <fullName evidence="4">PatU</fullName>
    </recommendedName>
</protein>
<reference evidence="2 3" key="1">
    <citation type="submission" date="2017-06" db="EMBL/GenBank/DDBJ databases">
        <title>Genome sequencing of cyanobaciteial culture collection at National Institute for Environmental Studies (NIES).</title>
        <authorList>
            <person name="Hirose Y."/>
            <person name="Shimura Y."/>
            <person name="Fujisawa T."/>
            <person name="Nakamura Y."/>
            <person name="Kawachi M."/>
        </authorList>
    </citation>
    <scope>NUCLEOTIDE SEQUENCE [LARGE SCALE GENOMIC DNA]</scope>
    <source>
        <strain evidence="2 3">NIES-2135</strain>
    </source>
</reference>
<accession>A0A1Z4JKR3</accession>
<sequence>MDHDLESRTRVLLKLLQNLGLVNPSDPRVTFEQFDQHRDAIREDRSTSHSSSSEDLSHQPGEIPAVQDRFHALLKRRLLMEAEQKPPVFPWEKEAVHYDAESTIEAQPVLAAASVWLSQIRHMNLPIPLPEAVMTELLARCQSALFSSLREGAKLVQAVDTLFPGQSQLLNNVAGYVMVSPARSSVAKLQDLATELGEELPKSFEGAIDTQQMALSLLAAREILSTLTLKISTQQPRIEREWLTELGAFTLRMEYKTDCLRIEAELPCGGSLQFQGEESRSLVDRDGAGRLNLEIREFAVDRVYPLEVRLGEQDVLTFAVNVQR</sequence>
<gene>
    <name evidence="2" type="ORF">NIES2135_40410</name>
</gene>
<keyword evidence="3" id="KW-1185">Reference proteome</keyword>
<organism evidence="2 3">
    <name type="scientific">Leptolyngbya boryana NIES-2135</name>
    <dbReference type="NCBI Taxonomy" id="1973484"/>
    <lineage>
        <taxon>Bacteria</taxon>
        <taxon>Bacillati</taxon>
        <taxon>Cyanobacteriota</taxon>
        <taxon>Cyanophyceae</taxon>
        <taxon>Leptolyngbyales</taxon>
        <taxon>Leptolyngbyaceae</taxon>
        <taxon>Leptolyngbya group</taxon>
        <taxon>Leptolyngbya</taxon>
    </lineage>
</organism>
<feature type="region of interest" description="Disordered" evidence="1">
    <location>
        <begin position="42"/>
        <end position="62"/>
    </location>
</feature>
<dbReference type="EMBL" id="AP018203">
    <property type="protein sequence ID" value="BAY57177.1"/>
    <property type="molecule type" value="Genomic_DNA"/>
</dbReference>
<evidence type="ECO:0000313" key="3">
    <source>
        <dbReference type="Proteomes" id="UP000217895"/>
    </source>
</evidence>
<name>A0A1Z4JKR3_LEPBY</name>
<proteinExistence type="predicted"/>
<evidence type="ECO:0000313" key="2">
    <source>
        <dbReference type="EMBL" id="BAY57177.1"/>
    </source>
</evidence>